<sequence>MRPSSIGPADQQPQPGFEVRASSPITVIVFSFLRTALSNPVAYWSSLSKKRGLNVLDEIPVDHVVNGIIAHAAYGIRGIVHSSPSSAPMTAEHFTCPRHGARSLRSRATQSTQSSARPPGFLSRFLRVDLRRYKDGGTVGKKYPRWRRRNSMWILKASIGNCII</sequence>
<name>A0A433BLA0_9FUNG</name>
<protein>
    <submittedName>
        <fullName evidence="1">Uncharacterized protein</fullName>
    </submittedName>
</protein>
<gene>
    <name evidence="1" type="ORF">BC936DRAFT_138753</name>
</gene>
<dbReference type="Proteomes" id="UP000268093">
    <property type="component" value="Unassembled WGS sequence"/>
</dbReference>
<dbReference type="AlphaFoldDB" id="A0A433BLA0"/>
<reference evidence="1 2" key="1">
    <citation type="journal article" date="2018" name="New Phytol.">
        <title>Phylogenomics of Endogonaceae and evolution of mycorrhizas within Mucoromycota.</title>
        <authorList>
            <person name="Chang Y."/>
            <person name="Desiro A."/>
            <person name="Na H."/>
            <person name="Sandor L."/>
            <person name="Lipzen A."/>
            <person name="Clum A."/>
            <person name="Barry K."/>
            <person name="Grigoriev I.V."/>
            <person name="Martin F.M."/>
            <person name="Stajich J.E."/>
            <person name="Smith M.E."/>
            <person name="Bonito G."/>
            <person name="Spatafora J.W."/>
        </authorList>
    </citation>
    <scope>NUCLEOTIDE SEQUENCE [LARGE SCALE GENOMIC DNA]</scope>
    <source>
        <strain evidence="1 2">GMNB39</strain>
    </source>
</reference>
<organism evidence="1 2">
    <name type="scientific">Jimgerdemannia flammicorona</name>
    <dbReference type="NCBI Taxonomy" id="994334"/>
    <lineage>
        <taxon>Eukaryota</taxon>
        <taxon>Fungi</taxon>
        <taxon>Fungi incertae sedis</taxon>
        <taxon>Mucoromycota</taxon>
        <taxon>Mucoromycotina</taxon>
        <taxon>Endogonomycetes</taxon>
        <taxon>Endogonales</taxon>
        <taxon>Endogonaceae</taxon>
        <taxon>Jimgerdemannia</taxon>
    </lineage>
</organism>
<evidence type="ECO:0000313" key="1">
    <source>
        <dbReference type="EMBL" id="RUP27133.1"/>
    </source>
</evidence>
<accession>A0A433BLA0</accession>
<keyword evidence="2" id="KW-1185">Reference proteome</keyword>
<dbReference type="OrthoDB" id="429813at2759"/>
<comment type="caution">
    <text evidence="1">The sequence shown here is derived from an EMBL/GenBank/DDBJ whole genome shotgun (WGS) entry which is preliminary data.</text>
</comment>
<proteinExistence type="predicted"/>
<evidence type="ECO:0000313" key="2">
    <source>
        <dbReference type="Proteomes" id="UP000268093"/>
    </source>
</evidence>
<dbReference type="EMBL" id="RBNI01013676">
    <property type="protein sequence ID" value="RUP27133.1"/>
    <property type="molecule type" value="Genomic_DNA"/>
</dbReference>